<name>A0A7J7P2U6_9MAGN</name>
<dbReference type="EMBL" id="JACGCM010000333">
    <property type="protein sequence ID" value="KAF6173643.1"/>
    <property type="molecule type" value="Genomic_DNA"/>
</dbReference>
<dbReference type="AlphaFoldDB" id="A0A7J7P2U6"/>
<protein>
    <submittedName>
        <fullName evidence="2">Uncharacterized protein</fullName>
    </submittedName>
</protein>
<dbReference type="Proteomes" id="UP000541444">
    <property type="component" value="Unassembled WGS sequence"/>
</dbReference>
<proteinExistence type="predicted"/>
<gene>
    <name evidence="2" type="ORF">GIB67_023002</name>
</gene>
<accession>A0A7J7P2U6</accession>
<reference evidence="2 3" key="1">
    <citation type="journal article" date="2020" name="IScience">
        <title>Genome Sequencing of the Endangered Kingdonia uniflora (Circaeasteraceae, Ranunculales) Reveals Potential Mechanisms of Evolutionary Specialization.</title>
        <authorList>
            <person name="Sun Y."/>
            <person name="Deng T."/>
            <person name="Zhang A."/>
            <person name="Moore M.J."/>
            <person name="Landis J.B."/>
            <person name="Lin N."/>
            <person name="Zhang H."/>
            <person name="Zhang X."/>
            <person name="Huang J."/>
            <person name="Zhang X."/>
            <person name="Sun H."/>
            <person name="Wang H."/>
        </authorList>
    </citation>
    <scope>NUCLEOTIDE SEQUENCE [LARGE SCALE GENOMIC DNA]</scope>
    <source>
        <strain evidence="2">TB1705</strain>
        <tissue evidence="2">Leaf</tissue>
    </source>
</reference>
<evidence type="ECO:0000313" key="3">
    <source>
        <dbReference type="Proteomes" id="UP000541444"/>
    </source>
</evidence>
<keyword evidence="3" id="KW-1185">Reference proteome</keyword>
<comment type="caution">
    <text evidence="2">The sequence shown here is derived from an EMBL/GenBank/DDBJ whole genome shotgun (WGS) entry which is preliminary data.</text>
</comment>
<feature type="non-terminal residue" evidence="2">
    <location>
        <position position="59"/>
    </location>
</feature>
<organism evidence="2 3">
    <name type="scientific">Kingdonia uniflora</name>
    <dbReference type="NCBI Taxonomy" id="39325"/>
    <lineage>
        <taxon>Eukaryota</taxon>
        <taxon>Viridiplantae</taxon>
        <taxon>Streptophyta</taxon>
        <taxon>Embryophyta</taxon>
        <taxon>Tracheophyta</taxon>
        <taxon>Spermatophyta</taxon>
        <taxon>Magnoliopsida</taxon>
        <taxon>Ranunculales</taxon>
        <taxon>Circaeasteraceae</taxon>
        <taxon>Kingdonia</taxon>
    </lineage>
</organism>
<feature type="region of interest" description="Disordered" evidence="1">
    <location>
        <begin position="40"/>
        <end position="59"/>
    </location>
</feature>
<sequence>MKKMDPKDQNTTTAKPGQHTHRITTCLRGWQTILTQMLTATNQPAATSNNTSVSKGLEP</sequence>
<feature type="region of interest" description="Disordered" evidence="1">
    <location>
        <begin position="1"/>
        <end position="23"/>
    </location>
</feature>
<evidence type="ECO:0000256" key="1">
    <source>
        <dbReference type="SAM" id="MobiDB-lite"/>
    </source>
</evidence>
<evidence type="ECO:0000313" key="2">
    <source>
        <dbReference type="EMBL" id="KAF6173643.1"/>
    </source>
</evidence>